<sequence>MGCKDVLRFFIVCCLSLVLYILGFFPDKELLSISFLLLCIFFSVGIGTIGTIELNKIKNVSILKRLKEGIDKLVNKFIAYFAISLFLYIAGEQCLGKTGLSTIVILNISIDLYHSIVRLCFACIAFVTLYMFQNCIELRKLKYDILKELNK</sequence>
<organism evidence="2 3">
    <name type="scientific">Candidatus Desulfovibrio intestinipullorum</name>
    <dbReference type="NCBI Taxonomy" id="2838536"/>
    <lineage>
        <taxon>Bacteria</taxon>
        <taxon>Pseudomonadati</taxon>
        <taxon>Thermodesulfobacteriota</taxon>
        <taxon>Desulfovibrionia</taxon>
        <taxon>Desulfovibrionales</taxon>
        <taxon>Desulfovibrionaceae</taxon>
        <taxon>Desulfovibrio</taxon>
    </lineage>
</organism>
<protein>
    <submittedName>
        <fullName evidence="2">Uncharacterized protein</fullName>
    </submittedName>
</protein>
<feature type="transmembrane region" description="Helical" evidence="1">
    <location>
        <begin position="31"/>
        <end position="52"/>
    </location>
</feature>
<dbReference type="Proteomes" id="UP000886752">
    <property type="component" value="Unassembled WGS sequence"/>
</dbReference>
<evidence type="ECO:0000313" key="3">
    <source>
        <dbReference type="Proteomes" id="UP000886752"/>
    </source>
</evidence>
<keyword evidence="1" id="KW-1133">Transmembrane helix</keyword>
<gene>
    <name evidence="2" type="ORF">H9894_05330</name>
</gene>
<comment type="caution">
    <text evidence="2">The sequence shown here is derived from an EMBL/GenBank/DDBJ whole genome shotgun (WGS) entry which is preliminary data.</text>
</comment>
<dbReference type="EMBL" id="DXHV01000055">
    <property type="protein sequence ID" value="HIW00596.1"/>
    <property type="molecule type" value="Genomic_DNA"/>
</dbReference>
<keyword evidence="1" id="KW-0812">Transmembrane</keyword>
<dbReference type="AlphaFoldDB" id="A0A9D1PWX4"/>
<proteinExistence type="predicted"/>
<name>A0A9D1PWX4_9BACT</name>
<feature type="transmembrane region" description="Helical" evidence="1">
    <location>
        <begin position="111"/>
        <end position="132"/>
    </location>
</feature>
<reference evidence="2" key="1">
    <citation type="journal article" date="2021" name="PeerJ">
        <title>Extensive microbial diversity within the chicken gut microbiome revealed by metagenomics and culture.</title>
        <authorList>
            <person name="Gilroy R."/>
            <person name="Ravi A."/>
            <person name="Getino M."/>
            <person name="Pursley I."/>
            <person name="Horton D.L."/>
            <person name="Alikhan N.F."/>
            <person name="Baker D."/>
            <person name="Gharbi K."/>
            <person name="Hall N."/>
            <person name="Watson M."/>
            <person name="Adriaenssens E.M."/>
            <person name="Foster-Nyarko E."/>
            <person name="Jarju S."/>
            <person name="Secka A."/>
            <person name="Antonio M."/>
            <person name="Oren A."/>
            <person name="Chaudhuri R.R."/>
            <person name="La Ragione R."/>
            <person name="Hildebrand F."/>
            <person name="Pallen M.J."/>
        </authorList>
    </citation>
    <scope>NUCLEOTIDE SEQUENCE</scope>
    <source>
        <strain evidence="2">ChiHecec2B26-446</strain>
    </source>
</reference>
<evidence type="ECO:0000313" key="2">
    <source>
        <dbReference type="EMBL" id="HIW00596.1"/>
    </source>
</evidence>
<feature type="transmembrane region" description="Helical" evidence="1">
    <location>
        <begin position="73"/>
        <end position="91"/>
    </location>
</feature>
<accession>A0A9D1PWX4</accession>
<feature type="transmembrane region" description="Helical" evidence="1">
    <location>
        <begin position="7"/>
        <end position="25"/>
    </location>
</feature>
<evidence type="ECO:0000256" key="1">
    <source>
        <dbReference type="SAM" id="Phobius"/>
    </source>
</evidence>
<reference evidence="2" key="2">
    <citation type="submission" date="2021-04" db="EMBL/GenBank/DDBJ databases">
        <authorList>
            <person name="Gilroy R."/>
        </authorList>
    </citation>
    <scope>NUCLEOTIDE SEQUENCE</scope>
    <source>
        <strain evidence="2">ChiHecec2B26-446</strain>
    </source>
</reference>
<keyword evidence="1" id="KW-0472">Membrane</keyword>